<dbReference type="InterPro" id="IPR003305">
    <property type="entry name" value="CenC_carb-bd"/>
</dbReference>
<feature type="chain" id="PRO_5016340050" evidence="4">
    <location>
        <begin position="24"/>
        <end position="629"/>
    </location>
</feature>
<dbReference type="GO" id="GO:0004518">
    <property type="term" value="F:nuclease activity"/>
    <property type="evidence" value="ECO:0007669"/>
    <property type="project" value="UniProtKB-KW"/>
</dbReference>
<dbReference type="OrthoDB" id="9770276at2"/>
<dbReference type="GO" id="GO:0016798">
    <property type="term" value="F:hydrolase activity, acting on glycosyl bonds"/>
    <property type="evidence" value="ECO:0007669"/>
    <property type="project" value="InterPro"/>
</dbReference>
<dbReference type="InterPro" id="IPR044925">
    <property type="entry name" value="His-Me_finger_sf"/>
</dbReference>
<dbReference type="AlphaFoldDB" id="A0A315ZGS3"/>
<gene>
    <name evidence="6" type="ORF">BC781_1011157</name>
</gene>
<dbReference type="PANTHER" id="PTHR33607">
    <property type="entry name" value="ENDONUCLEASE-1"/>
    <property type="match status" value="1"/>
</dbReference>
<dbReference type="Gene3D" id="2.60.120.260">
    <property type="entry name" value="Galactose-binding domain-like"/>
    <property type="match status" value="1"/>
</dbReference>
<feature type="signal peptide" evidence="4">
    <location>
        <begin position="1"/>
        <end position="23"/>
    </location>
</feature>
<protein>
    <submittedName>
        <fullName evidence="6">Putative secreted protein (Por secretion system target)</fullName>
    </submittedName>
</protein>
<name>A0A315ZGS3_SEDFL</name>
<reference evidence="6 7" key="1">
    <citation type="submission" date="2018-03" db="EMBL/GenBank/DDBJ databases">
        <title>Genomic Encyclopedia of Archaeal and Bacterial Type Strains, Phase II (KMG-II): from individual species to whole genera.</title>
        <authorList>
            <person name="Goeker M."/>
        </authorList>
    </citation>
    <scope>NUCLEOTIDE SEQUENCE [LARGE SCALE GENOMIC DNA]</scope>
    <source>
        <strain evidence="6 7">DSM 28229</strain>
    </source>
</reference>
<dbReference type="Pfam" id="PF02018">
    <property type="entry name" value="CBM_4_9"/>
    <property type="match status" value="1"/>
</dbReference>
<dbReference type="PANTHER" id="PTHR33607:SF2">
    <property type="entry name" value="ENDONUCLEASE-1"/>
    <property type="match status" value="1"/>
</dbReference>
<dbReference type="InterPro" id="IPR007346">
    <property type="entry name" value="Endonuclease-I"/>
</dbReference>
<keyword evidence="4" id="KW-0732">Signal</keyword>
<dbReference type="InterPro" id="IPR008979">
    <property type="entry name" value="Galactose-bd-like_sf"/>
</dbReference>
<evidence type="ECO:0000256" key="2">
    <source>
        <dbReference type="ARBA" id="ARBA00022722"/>
    </source>
</evidence>
<accession>A0A315ZGS3</accession>
<comment type="similarity">
    <text evidence="1">Belongs to the EndA/NucM nuclease family.</text>
</comment>
<dbReference type="SUPFAM" id="SSF49785">
    <property type="entry name" value="Galactose-binding domain-like"/>
    <property type="match status" value="1"/>
</dbReference>
<dbReference type="SUPFAM" id="SSF54060">
    <property type="entry name" value="His-Me finger endonucleases"/>
    <property type="match status" value="1"/>
</dbReference>
<comment type="caution">
    <text evidence="6">The sequence shown here is derived from an EMBL/GenBank/DDBJ whole genome shotgun (WGS) entry which is preliminary data.</text>
</comment>
<evidence type="ECO:0000259" key="5">
    <source>
        <dbReference type="Pfam" id="PF02018"/>
    </source>
</evidence>
<evidence type="ECO:0000256" key="3">
    <source>
        <dbReference type="ARBA" id="ARBA00022801"/>
    </source>
</evidence>
<organism evidence="6 7">
    <name type="scientific">Sediminitomix flava</name>
    <dbReference type="NCBI Taxonomy" id="379075"/>
    <lineage>
        <taxon>Bacteria</taxon>
        <taxon>Pseudomonadati</taxon>
        <taxon>Bacteroidota</taxon>
        <taxon>Cytophagia</taxon>
        <taxon>Cytophagales</taxon>
        <taxon>Flammeovirgaceae</taxon>
        <taxon>Sediminitomix</taxon>
    </lineage>
</organism>
<keyword evidence="3" id="KW-0378">Hydrolase</keyword>
<evidence type="ECO:0000313" key="6">
    <source>
        <dbReference type="EMBL" id="PWJ44786.1"/>
    </source>
</evidence>
<keyword evidence="7" id="KW-1185">Reference proteome</keyword>
<dbReference type="RefSeq" id="WP_109616255.1">
    <property type="nucleotide sequence ID" value="NZ_QGDO01000001.1"/>
</dbReference>
<dbReference type="EMBL" id="QGDO01000001">
    <property type="protein sequence ID" value="PWJ44786.1"/>
    <property type="molecule type" value="Genomic_DNA"/>
</dbReference>
<feature type="domain" description="CBM-cenC" evidence="5">
    <location>
        <begin position="24"/>
        <end position="142"/>
    </location>
</feature>
<proteinExistence type="inferred from homology"/>
<evidence type="ECO:0000313" key="7">
    <source>
        <dbReference type="Proteomes" id="UP000245535"/>
    </source>
</evidence>
<keyword evidence="2" id="KW-0540">Nuclease</keyword>
<evidence type="ECO:0000256" key="4">
    <source>
        <dbReference type="SAM" id="SignalP"/>
    </source>
</evidence>
<dbReference type="Proteomes" id="UP000245535">
    <property type="component" value="Unassembled WGS sequence"/>
</dbReference>
<evidence type="ECO:0000256" key="1">
    <source>
        <dbReference type="ARBA" id="ARBA00006429"/>
    </source>
</evidence>
<dbReference type="Pfam" id="PF04231">
    <property type="entry name" value="Endonuclease_1"/>
    <property type="match status" value="1"/>
</dbReference>
<sequence>MKKTFTFLLGLCLMLAIANVSFAQVSNGDFESWSGNTPSDWTTIDGSINVSRNTSIVKEGSSSAAISVNTTTQSSTDFRQTITVTPNTNYTFSAWVYHTEGNVKARLYVNGYQNYSNNNLTNQWQQISFNYTPTSSSIEVGLRFYDQSGFDGSEIVYIDDFQPNSNQSGGGGNPVNCSDTEVTFDLTTDNYGSETSWELKNSTGTVLYQGDSYASNSNYSETFCLADGNYSFTIYDSYGDGICCSHGNGAYNIKNGNTTLASGGSFSSSETKSFSIGNSSGGGDNPSTPDLSGYYQNANGLSGYALKTALHGIIKNGHSNQGYGSLWTFYSSHEKDFYYENDGSILDIYSENPNGSDPYNFTPSSDQCGGYSGEGSCYNREHSFPKSWFGGTVEPMNSDVHHIFPSDGYVNGIRSSYPYGEVSSSTFTSNNGSKRGTGQSGYSGTVFEPIDEFKGDLARAYFYMATRYEDVIDNWENNSFYGNAVLDGSDNKVFETWALNLLIDWHNSDPVSQKEIDRNNNAYNYQGNRNPFVDYPEFVSLIWGSGNSRKSNVSIEEQTFSFIYSQETLQIKLGSSKVADIQIYDLTGRMIFQKTVSENTSIPLQLNKGELYIFRSYTTNGVDIQKLIF</sequence>